<comment type="caution">
    <text evidence="6">The sequence shown here is derived from an EMBL/GenBank/DDBJ whole genome shotgun (WGS) entry which is preliminary data.</text>
</comment>
<keyword evidence="3" id="KW-0804">Transcription</keyword>
<keyword evidence="2" id="KW-0238">DNA-binding</keyword>
<evidence type="ECO:0000313" key="6">
    <source>
        <dbReference type="EMBL" id="GGH83376.1"/>
    </source>
</evidence>
<protein>
    <submittedName>
        <fullName evidence="6">MarR family transcriptional regulator</fullName>
    </submittedName>
</protein>
<keyword evidence="1" id="KW-0805">Transcription regulation</keyword>
<evidence type="ECO:0000256" key="4">
    <source>
        <dbReference type="SAM" id="MobiDB-lite"/>
    </source>
</evidence>
<name>A0ABQ1ZZP7_9BACL</name>
<evidence type="ECO:0000313" key="7">
    <source>
        <dbReference type="Proteomes" id="UP000605427"/>
    </source>
</evidence>
<gene>
    <name evidence="6" type="ORF">GCM10007362_36120</name>
</gene>
<dbReference type="EMBL" id="BMDD01000004">
    <property type="protein sequence ID" value="GGH83376.1"/>
    <property type="molecule type" value="Genomic_DNA"/>
</dbReference>
<dbReference type="PROSITE" id="PS50995">
    <property type="entry name" value="HTH_MARR_2"/>
    <property type="match status" value="1"/>
</dbReference>
<proteinExistence type="predicted"/>
<evidence type="ECO:0000256" key="1">
    <source>
        <dbReference type="ARBA" id="ARBA00023015"/>
    </source>
</evidence>
<dbReference type="RefSeq" id="WP_172246037.1">
    <property type="nucleotide sequence ID" value="NZ_BMDD01000004.1"/>
</dbReference>
<feature type="domain" description="HTH marR-type" evidence="5">
    <location>
        <begin position="28"/>
        <end position="159"/>
    </location>
</feature>
<accession>A0ABQ1ZZP7</accession>
<dbReference type="SMART" id="SM00347">
    <property type="entry name" value="HTH_MARR"/>
    <property type="match status" value="1"/>
</dbReference>
<dbReference type="PRINTS" id="PR00598">
    <property type="entry name" value="HTHMARR"/>
</dbReference>
<dbReference type="InterPro" id="IPR000835">
    <property type="entry name" value="HTH_MarR-typ"/>
</dbReference>
<evidence type="ECO:0000256" key="2">
    <source>
        <dbReference type="ARBA" id="ARBA00023125"/>
    </source>
</evidence>
<dbReference type="InterPro" id="IPR036390">
    <property type="entry name" value="WH_DNA-bd_sf"/>
</dbReference>
<evidence type="ECO:0000256" key="3">
    <source>
        <dbReference type="ARBA" id="ARBA00023163"/>
    </source>
</evidence>
<dbReference type="Proteomes" id="UP000605427">
    <property type="component" value="Unassembled WGS sequence"/>
</dbReference>
<evidence type="ECO:0000259" key="5">
    <source>
        <dbReference type="PROSITE" id="PS50995"/>
    </source>
</evidence>
<organism evidence="6 7">
    <name type="scientific">Saccharibacillus endophyticus</name>
    <dbReference type="NCBI Taxonomy" id="2060666"/>
    <lineage>
        <taxon>Bacteria</taxon>
        <taxon>Bacillati</taxon>
        <taxon>Bacillota</taxon>
        <taxon>Bacilli</taxon>
        <taxon>Bacillales</taxon>
        <taxon>Paenibacillaceae</taxon>
        <taxon>Saccharibacillus</taxon>
    </lineage>
</organism>
<dbReference type="SUPFAM" id="SSF46785">
    <property type="entry name" value="Winged helix' DNA-binding domain"/>
    <property type="match status" value="1"/>
</dbReference>
<sequence>MPDKRNNEATPNEALQEVDERQRAATPYSNLFRDIAIRMKPSADNRLSELGLSPQQGQMLGYIYMFQERGIIQNDLAKRFSRTNASITSMLQGLEKKGYVKRVVPEGNERKKMVYVTEQAAPLIAEFDNVFLELEHRVTAGLTPEEADTLLRLLEKVRDNL</sequence>
<reference evidence="7" key="1">
    <citation type="journal article" date="2019" name="Int. J. Syst. Evol. Microbiol.">
        <title>The Global Catalogue of Microorganisms (GCM) 10K type strain sequencing project: providing services to taxonomists for standard genome sequencing and annotation.</title>
        <authorList>
            <consortium name="The Broad Institute Genomics Platform"/>
            <consortium name="The Broad Institute Genome Sequencing Center for Infectious Disease"/>
            <person name="Wu L."/>
            <person name="Ma J."/>
        </authorList>
    </citation>
    <scope>NUCLEOTIDE SEQUENCE [LARGE SCALE GENOMIC DNA]</scope>
    <source>
        <strain evidence="7">CCM 8702</strain>
    </source>
</reference>
<dbReference type="Pfam" id="PF12802">
    <property type="entry name" value="MarR_2"/>
    <property type="match status" value="1"/>
</dbReference>
<dbReference type="PANTHER" id="PTHR42756:SF1">
    <property type="entry name" value="TRANSCRIPTIONAL REPRESSOR OF EMRAB OPERON"/>
    <property type="match status" value="1"/>
</dbReference>
<dbReference type="Gene3D" id="1.10.10.10">
    <property type="entry name" value="Winged helix-like DNA-binding domain superfamily/Winged helix DNA-binding domain"/>
    <property type="match status" value="1"/>
</dbReference>
<dbReference type="PANTHER" id="PTHR42756">
    <property type="entry name" value="TRANSCRIPTIONAL REGULATOR, MARR"/>
    <property type="match status" value="1"/>
</dbReference>
<dbReference type="InterPro" id="IPR036388">
    <property type="entry name" value="WH-like_DNA-bd_sf"/>
</dbReference>
<feature type="region of interest" description="Disordered" evidence="4">
    <location>
        <begin position="1"/>
        <end position="23"/>
    </location>
</feature>
<keyword evidence="7" id="KW-1185">Reference proteome</keyword>